<dbReference type="Proteomes" id="UP000322667">
    <property type="component" value="Chromosome D09"/>
</dbReference>
<reference evidence="1 2" key="1">
    <citation type="submission" date="2019-07" db="EMBL/GenBank/DDBJ databases">
        <title>WGS assembly of Gossypium tomentosum.</title>
        <authorList>
            <person name="Chen Z.J."/>
            <person name="Sreedasyam A."/>
            <person name="Ando A."/>
            <person name="Song Q."/>
            <person name="De L."/>
            <person name="Hulse-Kemp A."/>
            <person name="Ding M."/>
            <person name="Ye W."/>
            <person name="Kirkbride R."/>
            <person name="Jenkins J."/>
            <person name="Plott C."/>
            <person name="Lovell J."/>
            <person name="Lin Y.-M."/>
            <person name="Vaughn R."/>
            <person name="Liu B."/>
            <person name="Li W."/>
            <person name="Simpson S."/>
            <person name="Scheffler B."/>
            <person name="Saski C."/>
            <person name="Grover C."/>
            <person name="Hu G."/>
            <person name="Conover J."/>
            <person name="Carlson J."/>
            <person name="Shu S."/>
            <person name="Boston L."/>
            <person name="Williams M."/>
            <person name="Peterson D."/>
            <person name="Mcgee K."/>
            <person name="Jones D."/>
            <person name="Wendel J."/>
            <person name="Stelly D."/>
            <person name="Grimwood J."/>
            <person name="Schmutz J."/>
        </authorList>
    </citation>
    <scope>NUCLEOTIDE SEQUENCE [LARGE SCALE GENOMIC DNA]</scope>
    <source>
        <strain evidence="1">7179.01</strain>
    </source>
</reference>
<protein>
    <submittedName>
        <fullName evidence="1">Uncharacterized protein</fullName>
    </submittedName>
</protein>
<keyword evidence="2" id="KW-1185">Reference proteome</keyword>
<dbReference type="EMBL" id="CM017631">
    <property type="protein sequence ID" value="TYH53102.1"/>
    <property type="molecule type" value="Genomic_DNA"/>
</dbReference>
<accession>A0A5D2JF87</accession>
<proteinExistence type="predicted"/>
<name>A0A5D2JF87_GOSTO</name>
<sequence length="56" mass="6392">MQCHCQNKQSHYQRSIGNTKAIEVGILSMPSFLGHLQQDDDANMEMLLCLLIQPVY</sequence>
<organism evidence="1 2">
    <name type="scientific">Gossypium tomentosum</name>
    <name type="common">Hawaiian cotton</name>
    <name type="synonym">Gossypium sandvicense</name>
    <dbReference type="NCBI Taxonomy" id="34277"/>
    <lineage>
        <taxon>Eukaryota</taxon>
        <taxon>Viridiplantae</taxon>
        <taxon>Streptophyta</taxon>
        <taxon>Embryophyta</taxon>
        <taxon>Tracheophyta</taxon>
        <taxon>Spermatophyta</taxon>
        <taxon>Magnoliopsida</taxon>
        <taxon>eudicotyledons</taxon>
        <taxon>Gunneridae</taxon>
        <taxon>Pentapetalae</taxon>
        <taxon>rosids</taxon>
        <taxon>malvids</taxon>
        <taxon>Malvales</taxon>
        <taxon>Malvaceae</taxon>
        <taxon>Malvoideae</taxon>
        <taxon>Gossypium</taxon>
    </lineage>
</organism>
<evidence type="ECO:0000313" key="2">
    <source>
        <dbReference type="Proteomes" id="UP000322667"/>
    </source>
</evidence>
<evidence type="ECO:0000313" key="1">
    <source>
        <dbReference type="EMBL" id="TYH53102.1"/>
    </source>
</evidence>
<dbReference type="AlphaFoldDB" id="A0A5D2JF87"/>
<gene>
    <name evidence="1" type="ORF">ES332_D09G074900v1</name>
</gene>